<feature type="DNA-binding region" description="H-T-H motif" evidence="4">
    <location>
        <begin position="29"/>
        <end position="48"/>
    </location>
</feature>
<evidence type="ECO:0000313" key="7">
    <source>
        <dbReference type="Proteomes" id="UP000036426"/>
    </source>
</evidence>
<dbReference type="EMBL" id="LDOV01000037">
    <property type="protein sequence ID" value="KLU99119.1"/>
    <property type="molecule type" value="Genomic_DNA"/>
</dbReference>
<dbReference type="InterPro" id="IPR009057">
    <property type="entry name" value="Homeodomain-like_sf"/>
</dbReference>
<gene>
    <name evidence="6" type="ORF">ABT58_19090</name>
</gene>
<dbReference type="PANTHER" id="PTHR30055:SF119">
    <property type="entry name" value="NALC"/>
    <property type="match status" value="1"/>
</dbReference>
<evidence type="ECO:0000259" key="5">
    <source>
        <dbReference type="PROSITE" id="PS50977"/>
    </source>
</evidence>
<dbReference type="Pfam" id="PF00440">
    <property type="entry name" value="TetR_N"/>
    <property type="match status" value="1"/>
</dbReference>
<dbReference type="Pfam" id="PF14246">
    <property type="entry name" value="TetR_C_7"/>
    <property type="match status" value="1"/>
</dbReference>
<keyword evidence="3" id="KW-0804">Transcription</keyword>
<dbReference type="PROSITE" id="PS50977">
    <property type="entry name" value="HTH_TETR_2"/>
    <property type="match status" value="1"/>
</dbReference>
<reference evidence="6 7" key="1">
    <citation type="submission" date="2015-05" db="EMBL/GenBank/DDBJ databases">
        <title>Photobacterium galathea sp. nov.</title>
        <authorList>
            <person name="Machado H."/>
            <person name="Gram L."/>
        </authorList>
    </citation>
    <scope>NUCLEOTIDE SEQUENCE [LARGE SCALE GENOMIC DNA]</scope>
    <source>
        <strain evidence="6 7">DSM 25995</strain>
    </source>
</reference>
<evidence type="ECO:0000256" key="4">
    <source>
        <dbReference type="PROSITE-ProRule" id="PRU00335"/>
    </source>
</evidence>
<accession>A0A0J1GHE2</accession>
<dbReference type="PANTHER" id="PTHR30055">
    <property type="entry name" value="HTH-TYPE TRANSCRIPTIONAL REGULATOR RUTR"/>
    <property type="match status" value="1"/>
</dbReference>
<keyword evidence="2 4" id="KW-0238">DNA-binding</keyword>
<dbReference type="Proteomes" id="UP000036426">
    <property type="component" value="Unassembled WGS sequence"/>
</dbReference>
<evidence type="ECO:0000256" key="1">
    <source>
        <dbReference type="ARBA" id="ARBA00023015"/>
    </source>
</evidence>
<comment type="caution">
    <text evidence="6">The sequence shown here is derived from an EMBL/GenBank/DDBJ whole genome shotgun (WGS) entry which is preliminary data.</text>
</comment>
<organism evidence="6 7">
    <name type="scientific">Photobacterium aphoticum</name>
    <dbReference type="NCBI Taxonomy" id="754436"/>
    <lineage>
        <taxon>Bacteria</taxon>
        <taxon>Pseudomonadati</taxon>
        <taxon>Pseudomonadota</taxon>
        <taxon>Gammaproteobacteria</taxon>
        <taxon>Vibrionales</taxon>
        <taxon>Vibrionaceae</taxon>
        <taxon>Photobacterium</taxon>
    </lineage>
</organism>
<dbReference type="InterPro" id="IPR001647">
    <property type="entry name" value="HTH_TetR"/>
</dbReference>
<dbReference type="AlphaFoldDB" id="A0A0J1GHE2"/>
<dbReference type="GO" id="GO:0000976">
    <property type="term" value="F:transcription cis-regulatory region binding"/>
    <property type="evidence" value="ECO:0007669"/>
    <property type="project" value="TreeGrafter"/>
</dbReference>
<evidence type="ECO:0000313" key="6">
    <source>
        <dbReference type="EMBL" id="KLU99119.1"/>
    </source>
</evidence>
<dbReference type="PRINTS" id="PR00455">
    <property type="entry name" value="HTHTETR"/>
</dbReference>
<dbReference type="Gene3D" id="1.10.357.10">
    <property type="entry name" value="Tetracycline Repressor, domain 2"/>
    <property type="match status" value="1"/>
</dbReference>
<dbReference type="RefSeq" id="WP_047876038.1">
    <property type="nucleotide sequence ID" value="NZ_BMYC01000006.1"/>
</dbReference>
<dbReference type="InterPro" id="IPR050109">
    <property type="entry name" value="HTH-type_TetR-like_transc_reg"/>
</dbReference>
<dbReference type="PATRIC" id="fig|754436.4.peg.4038"/>
<sequence>MRPSTLEKQNKILEIATELFLAQGYKETSLDQIVAQTGGSKQTLYRYFTNKEGLFEAVLVANTKKVDPIFALSETEGRSLQATLVQFGHDYLQLVCSNPILGLFRIVSNDFHAHPTIPQAFWEHGPCRAHANLVRFLDSEWAQQSLAIPDAQRACEQLLALFKQDHLSLALLGQPLPEKAALDGQITAAVEAFFMLYQREGM</sequence>
<feature type="domain" description="HTH tetR-type" evidence="5">
    <location>
        <begin position="6"/>
        <end position="66"/>
    </location>
</feature>
<dbReference type="FunFam" id="1.10.10.60:FF:000141">
    <property type="entry name" value="TetR family transcriptional regulator"/>
    <property type="match status" value="1"/>
</dbReference>
<dbReference type="GO" id="GO:0003700">
    <property type="term" value="F:DNA-binding transcription factor activity"/>
    <property type="evidence" value="ECO:0007669"/>
    <property type="project" value="TreeGrafter"/>
</dbReference>
<dbReference type="InterPro" id="IPR039536">
    <property type="entry name" value="TetR_C_Proteobacteria"/>
</dbReference>
<dbReference type="Gene3D" id="1.10.10.60">
    <property type="entry name" value="Homeodomain-like"/>
    <property type="match status" value="1"/>
</dbReference>
<proteinExistence type="predicted"/>
<dbReference type="OrthoDB" id="8535430at2"/>
<name>A0A0J1GHE2_9GAMM</name>
<keyword evidence="1" id="KW-0805">Transcription regulation</keyword>
<evidence type="ECO:0000256" key="3">
    <source>
        <dbReference type="ARBA" id="ARBA00023163"/>
    </source>
</evidence>
<keyword evidence="7" id="KW-1185">Reference proteome</keyword>
<protein>
    <submittedName>
        <fullName evidence="6">Transcriptional regulator</fullName>
    </submittedName>
</protein>
<dbReference type="SUPFAM" id="SSF46689">
    <property type="entry name" value="Homeodomain-like"/>
    <property type="match status" value="1"/>
</dbReference>
<evidence type="ECO:0000256" key="2">
    <source>
        <dbReference type="ARBA" id="ARBA00023125"/>
    </source>
</evidence>